<feature type="region of interest" description="Disordered" evidence="1">
    <location>
        <begin position="228"/>
        <end position="250"/>
    </location>
</feature>
<feature type="region of interest" description="Disordered" evidence="1">
    <location>
        <begin position="1"/>
        <end position="22"/>
    </location>
</feature>
<evidence type="ECO:0000259" key="2">
    <source>
        <dbReference type="SMART" id="SM00343"/>
    </source>
</evidence>
<protein>
    <recommendedName>
        <fullName evidence="2">CCHC-type domain-containing protein</fullName>
    </recommendedName>
</protein>
<feature type="domain" description="CCHC-type" evidence="2">
    <location>
        <begin position="123"/>
        <end position="139"/>
    </location>
</feature>
<feature type="domain" description="CCHC-type" evidence="2">
    <location>
        <begin position="186"/>
        <end position="205"/>
    </location>
</feature>
<dbReference type="AlphaFoldDB" id="A0A6A6P421"/>
<evidence type="ECO:0000256" key="1">
    <source>
        <dbReference type="SAM" id="MobiDB-lite"/>
    </source>
</evidence>
<dbReference type="InterPro" id="IPR001878">
    <property type="entry name" value="Znf_CCHC"/>
</dbReference>
<reference evidence="3" key="1">
    <citation type="journal article" date="2020" name="Stud. Mycol.">
        <title>101 Dothideomycetes genomes: a test case for predicting lifestyles and emergence of pathogens.</title>
        <authorList>
            <person name="Haridas S."/>
            <person name="Albert R."/>
            <person name="Binder M."/>
            <person name="Bloem J."/>
            <person name="Labutti K."/>
            <person name="Salamov A."/>
            <person name="Andreopoulos B."/>
            <person name="Baker S."/>
            <person name="Barry K."/>
            <person name="Bills G."/>
            <person name="Bluhm B."/>
            <person name="Cannon C."/>
            <person name="Castanera R."/>
            <person name="Culley D."/>
            <person name="Daum C."/>
            <person name="Ezra D."/>
            <person name="Gonzalez J."/>
            <person name="Henrissat B."/>
            <person name="Kuo A."/>
            <person name="Liang C."/>
            <person name="Lipzen A."/>
            <person name="Lutzoni F."/>
            <person name="Magnuson J."/>
            <person name="Mondo S."/>
            <person name="Nolan M."/>
            <person name="Ohm R."/>
            <person name="Pangilinan J."/>
            <person name="Park H.-J."/>
            <person name="Ramirez L."/>
            <person name="Alfaro M."/>
            <person name="Sun H."/>
            <person name="Tritt A."/>
            <person name="Yoshinaga Y."/>
            <person name="Zwiers L.-H."/>
            <person name="Turgeon B."/>
            <person name="Goodwin S."/>
            <person name="Spatafora J."/>
            <person name="Crous P."/>
            <person name="Grigoriev I."/>
        </authorList>
    </citation>
    <scope>NUCLEOTIDE SEQUENCE</scope>
    <source>
        <strain evidence="3">ATCC 16933</strain>
    </source>
</reference>
<name>A0A6A6P421_9PEZI</name>
<evidence type="ECO:0000313" key="4">
    <source>
        <dbReference type="Proteomes" id="UP000799766"/>
    </source>
</evidence>
<gene>
    <name evidence="3" type="ORF">BDY21DRAFT_370833</name>
</gene>
<proteinExistence type="predicted"/>
<dbReference type="SMART" id="SM00343">
    <property type="entry name" value="ZnF_C2HC"/>
    <property type="match status" value="3"/>
</dbReference>
<feature type="compositionally biased region" description="Gly residues" evidence="1">
    <location>
        <begin position="237"/>
        <end position="246"/>
    </location>
</feature>
<feature type="domain" description="CCHC-type" evidence="2">
    <location>
        <begin position="66"/>
        <end position="82"/>
    </location>
</feature>
<organism evidence="3 4">
    <name type="scientific">Lineolata rhizophorae</name>
    <dbReference type="NCBI Taxonomy" id="578093"/>
    <lineage>
        <taxon>Eukaryota</taxon>
        <taxon>Fungi</taxon>
        <taxon>Dikarya</taxon>
        <taxon>Ascomycota</taxon>
        <taxon>Pezizomycotina</taxon>
        <taxon>Dothideomycetes</taxon>
        <taxon>Dothideomycetes incertae sedis</taxon>
        <taxon>Lineolatales</taxon>
        <taxon>Lineolataceae</taxon>
        <taxon>Lineolata</taxon>
    </lineage>
</organism>
<dbReference type="Proteomes" id="UP000799766">
    <property type="component" value="Unassembled WGS sequence"/>
</dbReference>
<dbReference type="GO" id="GO:0003676">
    <property type="term" value="F:nucleic acid binding"/>
    <property type="evidence" value="ECO:0007669"/>
    <property type="project" value="InterPro"/>
</dbReference>
<evidence type="ECO:0000313" key="3">
    <source>
        <dbReference type="EMBL" id="KAF2458629.1"/>
    </source>
</evidence>
<dbReference type="EMBL" id="MU001677">
    <property type="protein sequence ID" value="KAF2458629.1"/>
    <property type="molecule type" value="Genomic_DNA"/>
</dbReference>
<dbReference type="GO" id="GO:0008270">
    <property type="term" value="F:zinc ion binding"/>
    <property type="evidence" value="ECO:0007669"/>
    <property type="project" value="InterPro"/>
</dbReference>
<accession>A0A6A6P421</accession>
<keyword evidence="4" id="KW-1185">Reference proteome</keyword>
<feature type="region of interest" description="Disordered" evidence="1">
    <location>
        <begin position="366"/>
        <end position="399"/>
    </location>
</feature>
<sequence length="536" mass="56637">MGKGRDNKYGGKGGNNNNNNEGKNGKSPYCHICKTNGHDTNKCNFNSKGGPNNNNNGNSRGGNHSRCNNCGTFGHQDTECRYCCGICNSALANHPNKSTTSCEQTYYRKVLENIARAVNVLDYCYYCGQRDHESSACGRAAIDAEQDRQINAEVQRRLNHGDANPQDLRPGEGVHFVRSYSGAPDYCLKCREFGHSIYERTKCPRFHQSGIGGGNGYGNSNGGFASSLSSVSNSSSGSGGSGGGGFTSSPFPQNVLKSHAAAAPHARAEQKIALACPCGRPPYELALSEVDRNLRAGNDLFACPSCGLKLPLPRIYSGSGGGPSSVVNGLGTSTAVNAFGNPIGPGYGHGGGFGSSGFAGPTWTQQGWSSNGGGGFGTNRNEGTGGRSFARRNGHGGDDADVEMEDAPLVLAQPYPTAHPGELPFYNGPGMPQFDYMYFNDGGNVQVWLPPLLDRVDPALGDEQGGWVQRGRLGLPTCPGCGVLGVVRDEHGDTVMAEADPACTNGLRGEVCLSEHARHDQACPGGYFMWTNIPQW</sequence>